<comment type="caution">
    <text evidence="2">The sequence shown here is derived from an EMBL/GenBank/DDBJ whole genome shotgun (WGS) entry which is preliminary data.</text>
</comment>
<dbReference type="EMBL" id="JADOER010000011">
    <property type="protein sequence ID" value="MBT9312870.1"/>
    <property type="molecule type" value="Genomic_DNA"/>
</dbReference>
<sequence length="134" mass="14454">MDFRDEGKLNIQTAFITLAAENLSEVVAFYQAFFQQAPTSHRPNRYAEFSLPGCKLALFQPSSNHRAEFAGGAASMSICLEVDDLAGAIATLTNVGYPPPGEIIHASHGQEIYAYDPAGNRLILHQTSAPSPSD</sequence>
<dbReference type="InterPro" id="IPR004360">
    <property type="entry name" value="Glyas_Fos-R_dOase_dom"/>
</dbReference>
<reference evidence="2 3" key="1">
    <citation type="journal article" date="2021" name="Mar. Drugs">
        <title>Genome Reduction and Secondary Metabolism of the Marine Sponge-Associated Cyanobacterium Leptothoe.</title>
        <authorList>
            <person name="Konstantinou D."/>
            <person name="Popin R.V."/>
            <person name="Fewer D.P."/>
            <person name="Sivonen K."/>
            <person name="Gkelis S."/>
        </authorList>
    </citation>
    <scope>NUCLEOTIDE SEQUENCE [LARGE SCALE GENOMIC DNA]</scope>
    <source>
        <strain evidence="2 3">TAU-MAC 1615</strain>
    </source>
</reference>
<dbReference type="Pfam" id="PF00903">
    <property type="entry name" value="Glyoxalase"/>
    <property type="match status" value="1"/>
</dbReference>
<dbReference type="Proteomes" id="UP001196661">
    <property type="component" value="Unassembled WGS sequence"/>
</dbReference>
<dbReference type="PROSITE" id="PS51819">
    <property type="entry name" value="VOC"/>
    <property type="match status" value="1"/>
</dbReference>
<evidence type="ECO:0000313" key="2">
    <source>
        <dbReference type="EMBL" id="MBT9312870.1"/>
    </source>
</evidence>
<dbReference type="InterPro" id="IPR029068">
    <property type="entry name" value="Glyas_Bleomycin-R_OHBP_Dase"/>
</dbReference>
<keyword evidence="3" id="KW-1185">Reference proteome</keyword>
<evidence type="ECO:0000259" key="1">
    <source>
        <dbReference type="PROSITE" id="PS51819"/>
    </source>
</evidence>
<proteinExistence type="predicted"/>
<dbReference type="InterPro" id="IPR037523">
    <property type="entry name" value="VOC_core"/>
</dbReference>
<organism evidence="2 3">
    <name type="scientific">Leptothoe kymatousa TAU-MAC 1615</name>
    <dbReference type="NCBI Taxonomy" id="2364775"/>
    <lineage>
        <taxon>Bacteria</taxon>
        <taxon>Bacillati</taxon>
        <taxon>Cyanobacteriota</taxon>
        <taxon>Cyanophyceae</taxon>
        <taxon>Nodosilineales</taxon>
        <taxon>Cymatolegaceae</taxon>
        <taxon>Leptothoe</taxon>
        <taxon>Leptothoe kymatousa</taxon>
    </lineage>
</organism>
<gene>
    <name evidence="2" type="ORF">IXB28_11680</name>
</gene>
<name>A0ABS5Y4V1_9CYAN</name>
<dbReference type="SUPFAM" id="SSF54593">
    <property type="entry name" value="Glyoxalase/Bleomycin resistance protein/Dihydroxybiphenyl dioxygenase"/>
    <property type="match status" value="1"/>
</dbReference>
<accession>A0ABS5Y4V1</accession>
<evidence type="ECO:0000313" key="3">
    <source>
        <dbReference type="Proteomes" id="UP001196661"/>
    </source>
</evidence>
<dbReference type="RefSeq" id="WP_215618777.1">
    <property type="nucleotide sequence ID" value="NZ_JADOER010000011.1"/>
</dbReference>
<protein>
    <recommendedName>
        <fullName evidence="1">VOC domain-containing protein</fullName>
    </recommendedName>
</protein>
<feature type="domain" description="VOC" evidence="1">
    <location>
        <begin position="12"/>
        <end position="127"/>
    </location>
</feature>
<dbReference type="Gene3D" id="3.10.180.10">
    <property type="entry name" value="2,3-Dihydroxybiphenyl 1,2-Dioxygenase, domain 1"/>
    <property type="match status" value="1"/>
</dbReference>